<protein>
    <submittedName>
        <fullName evidence="1">Uncharacterized protein</fullName>
    </submittedName>
</protein>
<evidence type="ECO:0000313" key="6">
    <source>
        <dbReference type="Proteomes" id="UP000095762"/>
    </source>
</evidence>
<evidence type="ECO:0000313" key="1">
    <source>
        <dbReference type="EMBL" id="CUO10189.1"/>
    </source>
</evidence>
<evidence type="ECO:0000313" key="5">
    <source>
        <dbReference type="Proteomes" id="UP000095645"/>
    </source>
</evidence>
<name>A0A174CD62_9FIRM</name>
<evidence type="ECO:0000313" key="4">
    <source>
        <dbReference type="Proteomes" id="UP000095447"/>
    </source>
</evidence>
<dbReference type="EMBL" id="CZBP01000021">
    <property type="protein sequence ID" value="CUQ22583.1"/>
    <property type="molecule type" value="Genomic_DNA"/>
</dbReference>
<dbReference type="Pfam" id="PF19642">
    <property type="entry name" value="DUF6145"/>
    <property type="match status" value="1"/>
</dbReference>
<accession>A0A174CD62</accession>
<dbReference type="EMBL" id="CYZA01000010">
    <property type="protein sequence ID" value="CUO10189.1"/>
    <property type="molecule type" value="Genomic_DNA"/>
</dbReference>
<dbReference type="Proteomes" id="UP000095645">
    <property type="component" value="Unassembled WGS sequence"/>
</dbReference>
<reference evidence="4 5" key="1">
    <citation type="submission" date="2015-09" db="EMBL/GenBank/DDBJ databases">
        <authorList>
            <consortium name="Pathogen Informatics"/>
        </authorList>
    </citation>
    <scope>NUCLEOTIDE SEQUENCE [LARGE SCALE GENOMIC DNA]</scope>
    <source>
        <strain evidence="1 4">2789STDY5608838</strain>
        <strain evidence="2 5">2789STDY5834861</strain>
        <strain evidence="3 6">2789STDY5834957</strain>
    </source>
</reference>
<organism evidence="1 4">
    <name type="scientific">Blautia obeum</name>
    <dbReference type="NCBI Taxonomy" id="40520"/>
    <lineage>
        <taxon>Bacteria</taxon>
        <taxon>Bacillati</taxon>
        <taxon>Bacillota</taxon>
        <taxon>Clostridia</taxon>
        <taxon>Lachnospirales</taxon>
        <taxon>Lachnospiraceae</taxon>
        <taxon>Blautia</taxon>
    </lineage>
</organism>
<dbReference type="RefSeq" id="WP_008707791.1">
    <property type="nucleotide sequence ID" value="NZ_CYZA01000010.1"/>
</dbReference>
<dbReference type="InterPro" id="IPR046143">
    <property type="entry name" value="DUF6145"/>
</dbReference>
<dbReference type="Proteomes" id="UP000095762">
    <property type="component" value="Unassembled WGS sequence"/>
</dbReference>
<evidence type="ECO:0000313" key="2">
    <source>
        <dbReference type="EMBL" id="CUO26925.1"/>
    </source>
</evidence>
<dbReference type="GeneID" id="75076982"/>
<evidence type="ECO:0000313" key="3">
    <source>
        <dbReference type="EMBL" id="CUQ22583.1"/>
    </source>
</evidence>
<dbReference type="AlphaFoldDB" id="A0A174CD62"/>
<sequence length="121" mass="14010">MYQDNITLCGASAYEKKFYFNQDFNALPDHVKKELQIMCVLYTEDVGGILTLEFDENGRLQFKTEALEADARYDEIGSGLKIKQLQQDKKELLESLEMYYKVFFLGDIPEEELKKTSGSED</sequence>
<proteinExistence type="predicted"/>
<dbReference type="EMBL" id="CYZP01000020">
    <property type="protein sequence ID" value="CUO26925.1"/>
    <property type="molecule type" value="Genomic_DNA"/>
</dbReference>
<gene>
    <name evidence="1" type="ORF">ERS852395_02083</name>
    <name evidence="2" type="ORF">ERS852476_02355</name>
    <name evidence="3" type="ORF">ERS852569_02532</name>
</gene>
<dbReference type="Proteomes" id="UP000095447">
    <property type="component" value="Unassembled WGS sequence"/>
</dbReference>